<comment type="subcellular location">
    <subcellularLocation>
        <location evidence="6">Cell membrane</location>
        <topology evidence="6">Multi-pass membrane protein</topology>
    </subcellularLocation>
    <subcellularLocation>
        <location evidence="1">Membrane</location>
        <topology evidence="1">Multi-pass membrane protein</topology>
    </subcellularLocation>
</comment>
<feature type="transmembrane region" description="Helical" evidence="6">
    <location>
        <begin position="177"/>
        <end position="199"/>
    </location>
</feature>
<keyword evidence="11" id="KW-1185">Reference proteome</keyword>
<dbReference type="Proteomes" id="UP000076321">
    <property type="component" value="Unassembled WGS sequence"/>
</dbReference>
<dbReference type="InterPro" id="IPR051784">
    <property type="entry name" value="Nod_factor_ABC_transporter"/>
</dbReference>
<feature type="transmembrane region" description="Helical" evidence="6">
    <location>
        <begin position="35"/>
        <end position="55"/>
    </location>
</feature>
<evidence type="ECO:0000256" key="3">
    <source>
        <dbReference type="ARBA" id="ARBA00022989"/>
    </source>
</evidence>
<dbReference type="InterPro" id="IPR047817">
    <property type="entry name" value="ABC2_TM_bact-type"/>
</dbReference>
<evidence type="ECO:0000256" key="2">
    <source>
        <dbReference type="ARBA" id="ARBA00022692"/>
    </source>
</evidence>
<comment type="caution">
    <text evidence="8">The sequence shown here is derived from an EMBL/GenBank/DDBJ whole genome shotgun (WGS) entry which is preliminary data.</text>
</comment>
<gene>
    <name evidence="9" type="ORF">ATP06_0212570</name>
    <name evidence="8" type="ORF">AVL48_21810</name>
</gene>
<evidence type="ECO:0000256" key="6">
    <source>
        <dbReference type="RuleBase" id="RU361157"/>
    </source>
</evidence>
<accession>A0A154MSS3</accession>
<keyword evidence="3 6" id="KW-1133">Transmembrane helix</keyword>
<keyword evidence="6" id="KW-1003">Cell membrane</keyword>
<feature type="transmembrane region" description="Helical" evidence="6">
    <location>
        <begin position="67"/>
        <end position="91"/>
    </location>
</feature>
<keyword evidence="2 6" id="KW-0812">Transmembrane</keyword>
<dbReference type="RefSeq" id="WP_061984605.1">
    <property type="nucleotide sequence ID" value="NZ_FOPQ01000010.1"/>
</dbReference>
<evidence type="ECO:0000313" key="8">
    <source>
        <dbReference type="EMBL" id="KZB87295.1"/>
    </source>
</evidence>
<feature type="transmembrane region" description="Helical" evidence="6">
    <location>
        <begin position="149"/>
        <end position="170"/>
    </location>
</feature>
<organism evidence="8 10">
    <name type="scientific">Amycolatopsis regifaucium</name>
    <dbReference type="NCBI Taxonomy" id="546365"/>
    <lineage>
        <taxon>Bacteria</taxon>
        <taxon>Bacillati</taxon>
        <taxon>Actinomycetota</taxon>
        <taxon>Actinomycetes</taxon>
        <taxon>Pseudonocardiales</taxon>
        <taxon>Pseudonocardiaceae</taxon>
        <taxon>Amycolatopsis</taxon>
    </lineage>
</organism>
<feature type="domain" description="ABC transmembrane type-2" evidence="7">
    <location>
        <begin position="33"/>
        <end position="270"/>
    </location>
</feature>
<dbReference type="OrthoDB" id="9786643at2"/>
<reference evidence="9 11" key="2">
    <citation type="submission" date="2016-11" db="EMBL/GenBank/DDBJ databases">
        <title>Genome sequencing of Amycolatopsis regifaucium.</title>
        <authorList>
            <person name="Mayilraj S."/>
            <person name="Kaur N."/>
        </authorList>
    </citation>
    <scope>NUCLEOTIDE SEQUENCE [LARGE SCALE GENOMIC DNA]</scope>
    <source>
        <strain evidence="9 11">GY080</strain>
    </source>
</reference>
<dbReference type="GO" id="GO:0046677">
    <property type="term" value="P:response to antibiotic"/>
    <property type="evidence" value="ECO:0007669"/>
    <property type="project" value="UniProtKB-KW"/>
</dbReference>
<dbReference type="EMBL" id="LQCI01000003">
    <property type="protein sequence ID" value="KZB87295.1"/>
    <property type="molecule type" value="Genomic_DNA"/>
</dbReference>
<dbReference type="Proteomes" id="UP000186883">
    <property type="component" value="Unassembled WGS sequence"/>
</dbReference>
<protein>
    <recommendedName>
        <fullName evidence="6">Transport permease protein</fullName>
    </recommendedName>
</protein>
<feature type="transmembrane region" description="Helical" evidence="6">
    <location>
        <begin position="112"/>
        <end position="137"/>
    </location>
</feature>
<evidence type="ECO:0000259" key="7">
    <source>
        <dbReference type="PROSITE" id="PS51012"/>
    </source>
</evidence>
<dbReference type="EMBL" id="LOBU02000012">
    <property type="protein sequence ID" value="OKA08129.1"/>
    <property type="molecule type" value="Genomic_DNA"/>
</dbReference>
<evidence type="ECO:0000256" key="4">
    <source>
        <dbReference type="ARBA" id="ARBA00023136"/>
    </source>
</evidence>
<dbReference type="PANTHER" id="PTHR43229:SF6">
    <property type="entry name" value="ABC-TYPE MULTIDRUG TRANSPORT SYSTEM, PERMEASE COMPONENT"/>
    <property type="match status" value="1"/>
</dbReference>
<keyword evidence="6" id="KW-0813">Transport</keyword>
<evidence type="ECO:0000313" key="10">
    <source>
        <dbReference type="Proteomes" id="UP000076321"/>
    </source>
</evidence>
<evidence type="ECO:0000256" key="5">
    <source>
        <dbReference type="ARBA" id="ARBA00023251"/>
    </source>
</evidence>
<evidence type="ECO:0000313" key="11">
    <source>
        <dbReference type="Proteomes" id="UP000186883"/>
    </source>
</evidence>
<reference evidence="8 10" key="1">
    <citation type="submission" date="2015-12" db="EMBL/GenBank/DDBJ databases">
        <title>Amycolatopsis regifaucium genome sequencing and assembly.</title>
        <authorList>
            <person name="Mayilraj S."/>
        </authorList>
    </citation>
    <scope>NUCLEOTIDE SEQUENCE [LARGE SCALE GENOMIC DNA]</scope>
    <source>
        <strain evidence="8 10">GY080</strain>
    </source>
</reference>
<evidence type="ECO:0000256" key="1">
    <source>
        <dbReference type="ARBA" id="ARBA00004141"/>
    </source>
</evidence>
<sequence>MTTLTHPGKLPGTVSLGLIRGAAELRQFFRIREQVIFTFAFPSLLMILLGSMLNTSMPGMAITTGQVLAAGMIGSGIVSTSFTSIGIGLAADREAGALKRLRGTPMPAASYFIGKIILVGVSSVAQVVLMSIVGSLLFDLELPTEPAKLLTALWVFLLGITSCTLLGIALSSVTRSVSGAVAVTNLIYIALQFISGVFVTPITDLPKVMVDIASFFPVKWICQGFRSVFLPAEAATQEMAGTWELPMVALVLGAWCVAGLLLAKLTFRWSNEGK</sequence>
<dbReference type="AlphaFoldDB" id="A0A154MSS3"/>
<evidence type="ECO:0000313" key="9">
    <source>
        <dbReference type="EMBL" id="OKA08129.1"/>
    </source>
</evidence>
<name>A0A154MSS3_9PSEU</name>
<dbReference type="PIRSF" id="PIRSF006648">
    <property type="entry name" value="DrrB"/>
    <property type="match status" value="1"/>
</dbReference>
<dbReference type="PROSITE" id="PS51012">
    <property type="entry name" value="ABC_TM2"/>
    <property type="match status" value="1"/>
</dbReference>
<proteinExistence type="inferred from homology"/>
<dbReference type="GO" id="GO:0043190">
    <property type="term" value="C:ATP-binding cassette (ABC) transporter complex"/>
    <property type="evidence" value="ECO:0007669"/>
    <property type="project" value="InterPro"/>
</dbReference>
<dbReference type="InterPro" id="IPR013525">
    <property type="entry name" value="ABC2_TM"/>
</dbReference>
<feature type="transmembrane region" description="Helical" evidence="6">
    <location>
        <begin position="247"/>
        <end position="267"/>
    </location>
</feature>
<dbReference type="InterPro" id="IPR000412">
    <property type="entry name" value="ABC_2_transport"/>
</dbReference>
<dbReference type="Pfam" id="PF01061">
    <property type="entry name" value="ABC2_membrane"/>
    <property type="match status" value="1"/>
</dbReference>
<keyword evidence="5" id="KW-0046">Antibiotic resistance</keyword>
<dbReference type="PANTHER" id="PTHR43229">
    <property type="entry name" value="NODULATION PROTEIN J"/>
    <property type="match status" value="1"/>
</dbReference>
<keyword evidence="4 6" id="KW-0472">Membrane</keyword>
<dbReference type="GO" id="GO:0140359">
    <property type="term" value="F:ABC-type transporter activity"/>
    <property type="evidence" value="ECO:0007669"/>
    <property type="project" value="InterPro"/>
</dbReference>
<comment type="similarity">
    <text evidence="6">Belongs to the ABC-2 integral membrane protein family.</text>
</comment>